<comment type="caution">
    <text evidence="1">The sequence shown here is derived from an EMBL/GenBank/DDBJ whole genome shotgun (WGS) entry which is preliminary data.</text>
</comment>
<organism evidence="1 2">
    <name type="scientific">Pararhodobacter marinus</name>
    <dbReference type="NCBI Taxonomy" id="2184063"/>
    <lineage>
        <taxon>Bacteria</taxon>
        <taxon>Pseudomonadati</taxon>
        <taxon>Pseudomonadota</taxon>
        <taxon>Alphaproteobacteria</taxon>
        <taxon>Rhodobacterales</taxon>
        <taxon>Paracoccaceae</taxon>
        <taxon>Pararhodobacter</taxon>
    </lineage>
</organism>
<evidence type="ECO:0000313" key="1">
    <source>
        <dbReference type="EMBL" id="PWE28656.1"/>
    </source>
</evidence>
<name>A0A2U2C9U6_9RHOB</name>
<protein>
    <submittedName>
        <fullName evidence="1">Uncharacterized protein</fullName>
    </submittedName>
</protein>
<sequence>MLASLSDALEEIRQMLLRYEASMIVAPTTPETRRAAQDFDLAVQILQDLEHVTQQLAKDLPPGLMSENSLPLAGLLLERNRRRFMAAVEGRPPPQPGNSPLIELF</sequence>
<dbReference type="EMBL" id="QEYD01000006">
    <property type="protein sequence ID" value="PWE28656.1"/>
    <property type="molecule type" value="Genomic_DNA"/>
</dbReference>
<reference evidence="1 2" key="1">
    <citation type="submission" date="2018-05" db="EMBL/GenBank/DDBJ databases">
        <title>Pararhodobacter marina sp. nov., isolated from deep-sea water of the Indian Ocean.</title>
        <authorList>
            <person name="Lai Q.Sr."/>
            <person name="Liu X."/>
            <person name="Shao Z."/>
        </authorList>
    </citation>
    <scope>NUCLEOTIDE SEQUENCE [LARGE SCALE GENOMIC DNA]</scope>
    <source>
        <strain evidence="1 2">CIC4N-9</strain>
    </source>
</reference>
<accession>A0A2U2C9U6</accession>
<dbReference type="Proteomes" id="UP000244940">
    <property type="component" value="Unassembled WGS sequence"/>
</dbReference>
<evidence type="ECO:0000313" key="2">
    <source>
        <dbReference type="Proteomes" id="UP000244940"/>
    </source>
</evidence>
<dbReference type="AlphaFoldDB" id="A0A2U2C9U6"/>
<gene>
    <name evidence="1" type="ORF">C4N9_11785</name>
</gene>
<proteinExistence type="predicted"/>
<keyword evidence="2" id="KW-1185">Reference proteome</keyword>